<keyword evidence="1 2" id="KW-0862">Zinc</keyword>
<dbReference type="PROSITE" id="PS51864">
    <property type="entry name" value="ASTACIN"/>
    <property type="match status" value="1"/>
</dbReference>
<keyword evidence="5" id="KW-1185">Reference proteome</keyword>
<keyword evidence="1 2" id="KW-0479">Metal-binding</keyword>
<dbReference type="Pfam" id="PF01400">
    <property type="entry name" value="Astacin"/>
    <property type="match status" value="1"/>
</dbReference>
<feature type="active site" evidence="1">
    <location>
        <position position="51"/>
    </location>
</feature>
<dbReference type="SUPFAM" id="SSF55486">
    <property type="entry name" value="Metalloproteases ('zincins'), catalytic domain"/>
    <property type="match status" value="1"/>
</dbReference>
<name>A0A3P6PCR2_DIBLA</name>
<gene>
    <name evidence="4" type="ORF">DILT_LOCUS867</name>
</gene>
<feature type="binding site" evidence="1">
    <location>
        <position position="50"/>
    </location>
    <ligand>
        <name>Zn(2+)</name>
        <dbReference type="ChEBI" id="CHEBI:29105"/>
        <note>catalytic</note>
    </ligand>
</feature>
<evidence type="ECO:0000313" key="4">
    <source>
        <dbReference type="EMBL" id="VDK37516.1"/>
    </source>
</evidence>
<evidence type="ECO:0000313" key="5">
    <source>
        <dbReference type="Proteomes" id="UP000281553"/>
    </source>
</evidence>
<feature type="binding site" evidence="1">
    <location>
        <position position="60"/>
    </location>
    <ligand>
        <name>Zn(2+)</name>
        <dbReference type="ChEBI" id="CHEBI:29105"/>
        <note>catalytic</note>
    </ligand>
</feature>
<evidence type="ECO:0000259" key="3">
    <source>
        <dbReference type="PROSITE" id="PS51864"/>
    </source>
</evidence>
<evidence type="ECO:0000256" key="2">
    <source>
        <dbReference type="RuleBase" id="RU361183"/>
    </source>
</evidence>
<organism evidence="4 5">
    <name type="scientific">Dibothriocephalus latus</name>
    <name type="common">Fish tapeworm</name>
    <name type="synonym">Diphyllobothrium latum</name>
    <dbReference type="NCBI Taxonomy" id="60516"/>
    <lineage>
        <taxon>Eukaryota</taxon>
        <taxon>Metazoa</taxon>
        <taxon>Spiralia</taxon>
        <taxon>Lophotrochozoa</taxon>
        <taxon>Platyhelminthes</taxon>
        <taxon>Cestoda</taxon>
        <taxon>Eucestoda</taxon>
        <taxon>Diphyllobothriidea</taxon>
        <taxon>Diphyllobothriidae</taxon>
        <taxon>Dibothriocephalus</taxon>
    </lineage>
</organism>
<keyword evidence="1 2" id="KW-0645">Protease</keyword>
<keyword evidence="1 2" id="KW-0378">Hydrolase</keyword>
<evidence type="ECO:0000256" key="1">
    <source>
        <dbReference type="PROSITE-ProRule" id="PRU01211"/>
    </source>
</evidence>
<dbReference type="GO" id="GO:0006508">
    <property type="term" value="P:proteolysis"/>
    <property type="evidence" value="ECO:0007669"/>
    <property type="project" value="UniProtKB-KW"/>
</dbReference>
<dbReference type="PANTHER" id="PTHR10127:SF850">
    <property type="entry name" value="METALLOENDOPEPTIDASE"/>
    <property type="match status" value="1"/>
</dbReference>
<dbReference type="EC" id="3.4.24.-" evidence="2"/>
<reference evidence="4 5" key="1">
    <citation type="submission" date="2018-11" db="EMBL/GenBank/DDBJ databases">
        <authorList>
            <consortium name="Pathogen Informatics"/>
        </authorList>
    </citation>
    <scope>NUCLEOTIDE SEQUENCE [LARGE SCALE GENOMIC DNA]</scope>
</reference>
<keyword evidence="1" id="KW-1015">Disulfide bond</keyword>
<feature type="domain" description="Peptidase M12A" evidence="3">
    <location>
        <begin position="1"/>
        <end position="69"/>
    </location>
</feature>
<proteinExistence type="predicted"/>
<comment type="caution">
    <text evidence="1">Lacks conserved residue(s) required for the propagation of feature annotation.</text>
</comment>
<feature type="binding site" evidence="1">
    <location>
        <position position="54"/>
    </location>
    <ligand>
        <name>Zn(2+)</name>
        <dbReference type="ChEBI" id="CHEBI:29105"/>
        <note>catalytic</note>
    </ligand>
</feature>
<comment type="cofactor">
    <cofactor evidence="1 2">
        <name>Zn(2+)</name>
        <dbReference type="ChEBI" id="CHEBI:29105"/>
    </cofactor>
    <text evidence="1 2">Binds 1 zinc ion per subunit.</text>
</comment>
<feature type="disulfide bond" evidence="1">
    <location>
        <begin position="21"/>
        <end position="22"/>
    </location>
</feature>
<dbReference type="Proteomes" id="UP000281553">
    <property type="component" value="Unassembled WGS sequence"/>
</dbReference>
<sequence length="160" mass="17916">MTFGRIGTKNGPTVSGIFVQCCSQVGYQGPGFVHSVSVGKGCNTLGIILHEIGHTIGFWHEQSRPDRDSEFLVKKSVNFSFLIKQSLNIHLKYTKLIYDRHLAWFLKSNALRTGTQESHKGYRPAARWLFSTLACTHEINSVYSKTATVMAHTEVANDDK</sequence>
<dbReference type="InterPro" id="IPR024079">
    <property type="entry name" value="MetalloPept_cat_dom_sf"/>
</dbReference>
<dbReference type="OrthoDB" id="431034at2759"/>
<keyword evidence="1 2" id="KW-0482">Metalloprotease</keyword>
<dbReference type="GO" id="GO:0004222">
    <property type="term" value="F:metalloendopeptidase activity"/>
    <property type="evidence" value="ECO:0007669"/>
    <property type="project" value="UniProtKB-UniRule"/>
</dbReference>
<protein>
    <recommendedName>
        <fullName evidence="2">Metalloendopeptidase</fullName>
        <ecNumber evidence="2">3.4.24.-</ecNumber>
    </recommendedName>
</protein>
<dbReference type="InterPro" id="IPR001506">
    <property type="entry name" value="Peptidase_M12A"/>
</dbReference>
<dbReference type="AlphaFoldDB" id="A0A3P6PCR2"/>
<dbReference type="GO" id="GO:0008270">
    <property type="term" value="F:zinc ion binding"/>
    <property type="evidence" value="ECO:0007669"/>
    <property type="project" value="UniProtKB-UniRule"/>
</dbReference>
<dbReference type="PANTHER" id="PTHR10127">
    <property type="entry name" value="DISCOIDIN, CUB, EGF, LAMININ , AND ZINC METALLOPROTEASE DOMAIN CONTAINING"/>
    <property type="match status" value="1"/>
</dbReference>
<dbReference type="EMBL" id="UYRU01004500">
    <property type="protein sequence ID" value="VDK37516.1"/>
    <property type="molecule type" value="Genomic_DNA"/>
</dbReference>
<dbReference type="Gene3D" id="3.40.390.10">
    <property type="entry name" value="Collagenase (Catalytic Domain)"/>
    <property type="match status" value="1"/>
</dbReference>
<dbReference type="PRINTS" id="PR00480">
    <property type="entry name" value="ASTACIN"/>
</dbReference>
<accession>A0A3P6PCR2</accession>